<dbReference type="EMBL" id="MU393701">
    <property type="protein sequence ID" value="KAI4858679.1"/>
    <property type="molecule type" value="Genomic_DNA"/>
</dbReference>
<sequence>MASTYGSHHGFSNNHITEVLIQYENIYQTSQATEPTMEQVAKWILGSEPVFLQHIFQNPWQSKRTADTGLWFLDGEVFSSWKSHPQQERESRSLLWLHGKSGCGKTVLCSSAIDPLRSFCKESPDYVLLYHFFTITDSQSQTRGTLVRNLAYQLAVYNNATRSSAKAFYTQAGEGSQPVDHEQLLRDLIKVPKRVYIIIDALDECTEQLETCKVIRMLCEQKDCDIRILTSTNTTQSLQTEETLTDLKRYKIDISPMIINNDIENHINELNLSRQWNDDKNNEIISYIMANCDGS</sequence>
<keyword evidence="2" id="KW-1185">Reference proteome</keyword>
<dbReference type="Proteomes" id="UP001497700">
    <property type="component" value="Unassembled WGS sequence"/>
</dbReference>
<proteinExistence type="predicted"/>
<gene>
    <name evidence="1" type="ORF">F4820DRAFT_468008</name>
</gene>
<protein>
    <submittedName>
        <fullName evidence="1">Uncharacterized protein</fullName>
    </submittedName>
</protein>
<name>A0ACB9YH42_9PEZI</name>
<accession>A0ACB9YH42</accession>
<evidence type="ECO:0000313" key="2">
    <source>
        <dbReference type="Proteomes" id="UP001497700"/>
    </source>
</evidence>
<evidence type="ECO:0000313" key="1">
    <source>
        <dbReference type="EMBL" id="KAI4858679.1"/>
    </source>
</evidence>
<reference evidence="1 2" key="1">
    <citation type="journal article" date="2022" name="New Phytol.">
        <title>Ecological generalism drives hyperdiversity of secondary metabolite gene clusters in xylarialean endophytes.</title>
        <authorList>
            <person name="Franco M.E.E."/>
            <person name="Wisecaver J.H."/>
            <person name="Arnold A.E."/>
            <person name="Ju Y.M."/>
            <person name="Slot J.C."/>
            <person name="Ahrendt S."/>
            <person name="Moore L.P."/>
            <person name="Eastman K.E."/>
            <person name="Scott K."/>
            <person name="Konkel Z."/>
            <person name="Mondo S.J."/>
            <person name="Kuo A."/>
            <person name="Hayes R.D."/>
            <person name="Haridas S."/>
            <person name="Andreopoulos B."/>
            <person name="Riley R."/>
            <person name="LaButti K."/>
            <person name="Pangilinan J."/>
            <person name="Lipzen A."/>
            <person name="Amirebrahimi M."/>
            <person name="Yan J."/>
            <person name="Adam C."/>
            <person name="Keymanesh K."/>
            <person name="Ng V."/>
            <person name="Louie K."/>
            <person name="Northen T."/>
            <person name="Drula E."/>
            <person name="Henrissat B."/>
            <person name="Hsieh H.M."/>
            <person name="Youens-Clark K."/>
            <person name="Lutzoni F."/>
            <person name="Miadlikowska J."/>
            <person name="Eastwood D.C."/>
            <person name="Hamelin R.C."/>
            <person name="Grigoriev I.V."/>
            <person name="U'Ren J.M."/>
        </authorList>
    </citation>
    <scope>NUCLEOTIDE SEQUENCE [LARGE SCALE GENOMIC DNA]</scope>
    <source>
        <strain evidence="1 2">CBS 119005</strain>
    </source>
</reference>
<organism evidence="1 2">
    <name type="scientific">Hypoxylon rubiginosum</name>
    <dbReference type="NCBI Taxonomy" id="110542"/>
    <lineage>
        <taxon>Eukaryota</taxon>
        <taxon>Fungi</taxon>
        <taxon>Dikarya</taxon>
        <taxon>Ascomycota</taxon>
        <taxon>Pezizomycotina</taxon>
        <taxon>Sordariomycetes</taxon>
        <taxon>Xylariomycetidae</taxon>
        <taxon>Xylariales</taxon>
        <taxon>Hypoxylaceae</taxon>
        <taxon>Hypoxylon</taxon>
    </lineage>
</organism>
<comment type="caution">
    <text evidence="1">The sequence shown here is derived from an EMBL/GenBank/DDBJ whole genome shotgun (WGS) entry which is preliminary data.</text>
</comment>